<evidence type="ECO:0000256" key="2">
    <source>
        <dbReference type="SAM" id="MobiDB-lite"/>
    </source>
</evidence>
<comment type="caution">
    <text evidence="4">The sequence shown here is derived from an EMBL/GenBank/DDBJ whole genome shotgun (WGS) entry which is preliminary data.</text>
</comment>
<name>A0AA38LI01_TAXCH</name>
<reference evidence="4 5" key="1">
    <citation type="journal article" date="2021" name="Nat. Plants">
        <title>The Taxus genome provides insights into paclitaxel biosynthesis.</title>
        <authorList>
            <person name="Xiong X."/>
            <person name="Gou J."/>
            <person name="Liao Q."/>
            <person name="Li Y."/>
            <person name="Zhou Q."/>
            <person name="Bi G."/>
            <person name="Li C."/>
            <person name="Du R."/>
            <person name="Wang X."/>
            <person name="Sun T."/>
            <person name="Guo L."/>
            <person name="Liang H."/>
            <person name="Lu P."/>
            <person name="Wu Y."/>
            <person name="Zhang Z."/>
            <person name="Ro D.K."/>
            <person name="Shang Y."/>
            <person name="Huang S."/>
            <person name="Yan J."/>
        </authorList>
    </citation>
    <scope>NUCLEOTIDE SEQUENCE [LARGE SCALE GENOMIC DNA]</scope>
    <source>
        <strain evidence="4">Ta-2019</strain>
    </source>
</reference>
<dbReference type="Gene3D" id="3.30.40.10">
    <property type="entry name" value="Zinc/RING finger domain, C3HC4 (zinc finger)"/>
    <property type="match status" value="1"/>
</dbReference>
<feature type="coiled-coil region" evidence="1">
    <location>
        <begin position="599"/>
        <end position="692"/>
    </location>
</feature>
<dbReference type="OMA" id="HYFGRSC"/>
<feature type="region of interest" description="Disordered" evidence="2">
    <location>
        <begin position="354"/>
        <end position="373"/>
    </location>
</feature>
<accession>A0AA38LI01</accession>
<organism evidence="4 5">
    <name type="scientific">Taxus chinensis</name>
    <name type="common">Chinese yew</name>
    <name type="synonym">Taxus wallichiana var. chinensis</name>
    <dbReference type="NCBI Taxonomy" id="29808"/>
    <lineage>
        <taxon>Eukaryota</taxon>
        <taxon>Viridiplantae</taxon>
        <taxon>Streptophyta</taxon>
        <taxon>Embryophyta</taxon>
        <taxon>Tracheophyta</taxon>
        <taxon>Spermatophyta</taxon>
        <taxon>Pinopsida</taxon>
        <taxon>Pinidae</taxon>
        <taxon>Conifers II</taxon>
        <taxon>Cupressales</taxon>
        <taxon>Taxaceae</taxon>
        <taxon>Taxus</taxon>
    </lineage>
</organism>
<feature type="domain" description="RING-type" evidence="3">
    <location>
        <begin position="774"/>
        <end position="811"/>
    </location>
</feature>
<dbReference type="PANTHER" id="PTHR16047">
    <property type="entry name" value="RFWD3 PROTEIN"/>
    <property type="match status" value="1"/>
</dbReference>
<keyword evidence="1" id="KW-0175">Coiled coil</keyword>
<feature type="coiled-coil region" evidence="1">
    <location>
        <begin position="486"/>
        <end position="552"/>
    </location>
</feature>
<dbReference type="GO" id="GO:0036297">
    <property type="term" value="P:interstrand cross-link repair"/>
    <property type="evidence" value="ECO:0007669"/>
    <property type="project" value="InterPro"/>
</dbReference>
<dbReference type="GO" id="GO:0004842">
    <property type="term" value="F:ubiquitin-protein transferase activity"/>
    <property type="evidence" value="ECO:0007669"/>
    <property type="project" value="InterPro"/>
</dbReference>
<gene>
    <name evidence="4" type="ORF">KI387_004887</name>
</gene>
<evidence type="ECO:0000259" key="3">
    <source>
        <dbReference type="Pfam" id="PF13639"/>
    </source>
</evidence>
<dbReference type="SUPFAM" id="SSF57850">
    <property type="entry name" value="RING/U-box"/>
    <property type="match status" value="1"/>
</dbReference>
<dbReference type="Proteomes" id="UP000824469">
    <property type="component" value="Unassembled WGS sequence"/>
</dbReference>
<dbReference type="GO" id="GO:0016567">
    <property type="term" value="P:protein ubiquitination"/>
    <property type="evidence" value="ECO:0007669"/>
    <property type="project" value="InterPro"/>
</dbReference>
<dbReference type="PANTHER" id="PTHR16047:SF7">
    <property type="entry name" value="E3 UBIQUITIN-PROTEIN LIGASE RFWD3"/>
    <property type="match status" value="1"/>
</dbReference>
<evidence type="ECO:0000313" key="4">
    <source>
        <dbReference type="EMBL" id="KAH9324709.1"/>
    </source>
</evidence>
<dbReference type="Pfam" id="PF13639">
    <property type="entry name" value="zf-RING_2"/>
    <property type="match status" value="1"/>
</dbReference>
<feature type="non-terminal residue" evidence="4">
    <location>
        <position position="1"/>
    </location>
</feature>
<dbReference type="InterPro" id="IPR037381">
    <property type="entry name" value="RFWD3"/>
</dbReference>
<evidence type="ECO:0000256" key="1">
    <source>
        <dbReference type="SAM" id="Coils"/>
    </source>
</evidence>
<protein>
    <recommendedName>
        <fullName evidence="3">RING-type domain-containing protein</fullName>
    </recommendedName>
</protein>
<dbReference type="InterPro" id="IPR001841">
    <property type="entry name" value="Znf_RING"/>
</dbReference>
<keyword evidence="5" id="KW-1185">Reference proteome</keyword>
<dbReference type="EMBL" id="JAHRHJ020000002">
    <property type="protein sequence ID" value="KAH9324709.1"/>
    <property type="molecule type" value="Genomic_DNA"/>
</dbReference>
<evidence type="ECO:0000313" key="5">
    <source>
        <dbReference type="Proteomes" id="UP000824469"/>
    </source>
</evidence>
<sequence length="817" mass="92407">MWENLLLNLSASGFGHLIQKVCWFHQLKPIDSLIVEFVRNFRAREGVSSVQGHVVNVKEIDIAKATGLTLEGLELGFWDARMKMLEVSMGIELRYKMWCPDKLASVGIVGKRAFLQFSVGCMDKTRKYLLSLVMQHLSGVNSTTCSVKEYMDSVDGLMAGVNTNWPRHVAQRMALVFARLQKGVSTFVPYASVIAMLLLQQVPGLVQKEEINSRYCVQGKDNTKWVGNSSGAVLNVVETALGVGSNVHLNIAGNACWNEAQRLFQDVKVEVGDQSVCWDEGKAELKDLNFEAGGIEKLKRSECQKQGKGLDLNKPADVLAVQNSGITQRCLRESPSRKLCCSQCPPLKASLKKHRTSGEMLSGGQNGEQSQTSCGQSRREECGAQSECAIQSECRHRAQSVTQKRKSRSITELLIEKRPKLTPSKNCLEERSVKGSKALSCGTKAYNSSAKSLEMEHIQQETEANLDVLGGYRQKGEQWAGQQEPLLRAKAKLEDLESKLSEHLLKVKEYMNLHKHKDNQLKEMEVQFILTKAELNSKVAENNIILKELNETKLDLSQKETARYMFNEKITKVKEELKHLIRERNIQSVETALNARNYHKQQDDQMKGLQAQLIQSKAEIKSVIDEKNMLAEQLQKMKESLDYHKEMAVRLEDLEDQSMLKKHKLDSLSDENKKLSRELKETKDDLNRKEVAWKKSNEKLVISIKSIMENGFSEHATLEQATNLEQKPEYVTFLEGSFNTLKQQIDNLVDKCVNSFVFGETTKQHCDNDHDGICSICMEPWTANGEHQICSLACGHYFGRSCIRKWLETSRVINSRK</sequence>
<dbReference type="InterPro" id="IPR013083">
    <property type="entry name" value="Znf_RING/FYVE/PHD"/>
</dbReference>
<dbReference type="AlphaFoldDB" id="A0AA38LI01"/>
<proteinExistence type="predicted"/>
<dbReference type="GO" id="GO:0005634">
    <property type="term" value="C:nucleus"/>
    <property type="evidence" value="ECO:0007669"/>
    <property type="project" value="InterPro"/>
</dbReference>